<feature type="domain" description="Response regulatory" evidence="23">
    <location>
        <begin position="1123"/>
        <end position="1240"/>
    </location>
</feature>
<evidence type="ECO:0000256" key="3">
    <source>
        <dbReference type="ARBA" id="ARBA00012438"/>
    </source>
</evidence>
<keyword evidence="9" id="KW-0418">Kinase</keyword>
<dbReference type="SMART" id="SM00387">
    <property type="entry name" value="HATPase_c"/>
    <property type="match status" value="1"/>
</dbReference>
<evidence type="ECO:0000259" key="24">
    <source>
        <dbReference type="PROSITE" id="PS50112"/>
    </source>
</evidence>
<dbReference type="PRINTS" id="PR00344">
    <property type="entry name" value="BCTRLSENSOR"/>
</dbReference>
<evidence type="ECO:0000256" key="11">
    <source>
        <dbReference type="ARBA" id="ARBA00022989"/>
    </source>
</evidence>
<keyword evidence="8" id="KW-0547">Nucleotide-binding</keyword>
<dbReference type="GO" id="GO:0006355">
    <property type="term" value="P:regulation of DNA-templated transcription"/>
    <property type="evidence" value="ECO:0007669"/>
    <property type="project" value="InterPro"/>
</dbReference>
<dbReference type="SUPFAM" id="SSF55874">
    <property type="entry name" value="ATPase domain of HSP90 chaperone/DNA topoisomerase II/histidine kinase"/>
    <property type="match status" value="1"/>
</dbReference>
<dbReference type="Pfam" id="PF13426">
    <property type="entry name" value="PAS_9"/>
    <property type="match status" value="1"/>
</dbReference>
<dbReference type="CDD" id="cd06225">
    <property type="entry name" value="HAMP"/>
    <property type="match status" value="1"/>
</dbReference>
<proteinExistence type="predicted"/>
<dbReference type="InterPro" id="IPR036890">
    <property type="entry name" value="HATPase_C_sf"/>
</dbReference>
<dbReference type="CDD" id="cd00082">
    <property type="entry name" value="HisKA"/>
    <property type="match status" value="1"/>
</dbReference>
<dbReference type="NCBIfam" id="TIGR00229">
    <property type="entry name" value="sensory_box"/>
    <property type="match status" value="2"/>
</dbReference>
<dbReference type="SUPFAM" id="SSF158472">
    <property type="entry name" value="HAMP domain-like"/>
    <property type="match status" value="1"/>
</dbReference>
<dbReference type="SMART" id="SM00304">
    <property type="entry name" value="HAMP"/>
    <property type="match status" value="1"/>
</dbReference>
<protein>
    <recommendedName>
        <fullName evidence="16">Sensory/regulatory protein RpfC</fullName>
        <ecNumber evidence="3">2.7.13.3</ecNumber>
    </recommendedName>
    <alternativeName>
        <fullName evidence="17">Virulence sensor protein BvgS</fullName>
    </alternativeName>
</protein>
<keyword evidence="7 21" id="KW-0812">Transmembrane</keyword>
<evidence type="ECO:0000256" key="9">
    <source>
        <dbReference type="ARBA" id="ARBA00022777"/>
    </source>
</evidence>
<keyword evidence="13 21" id="KW-0472">Membrane</keyword>
<gene>
    <name evidence="28" type="ORF">ZRA01_15800</name>
</gene>
<feature type="coiled-coil region" evidence="20">
    <location>
        <begin position="705"/>
        <end position="732"/>
    </location>
</feature>
<dbReference type="RefSeq" id="WP_141351051.1">
    <property type="nucleotide sequence ID" value="NZ_BJNV01000021.1"/>
</dbReference>
<evidence type="ECO:0000256" key="12">
    <source>
        <dbReference type="ARBA" id="ARBA00023012"/>
    </source>
</evidence>
<dbReference type="Gene3D" id="1.20.120.160">
    <property type="entry name" value="HPT domain"/>
    <property type="match status" value="1"/>
</dbReference>
<evidence type="ECO:0000256" key="16">
    <source>
        <dbReference type="ARBA" id="ARBA00068150"/>
    </source>
</evidence>
<dbReference type="SMART" id="SM00091">
    <property type="entry name" value="PAS"/>
    <property type="match status" value="2"/>
</dbReference>
<dbReference type="InterPro" id="IPR013767">
    <property type="entry name" value="PAS_fold"/>
</dbReference>
<dbReference type="InterPro" id="IPR003660">
    <property type="entry name" value="HAMP_dom"/>
</dbReference>
<dbReference type="EMBL" id="BJNV01000021">
    <property type="protein sequence ID" value="GEC95507.1"/>
    <property type="molecule type" value="Genomic_DNA"/>
</dbReference>
<dbReference type="Pfam" id="PF00072">
    <property type="entry name" value="Response_reg"/>
    <property type="match status" value="2"/>
</dbReference>
<feature type="domain" description="HAMP" evidence="26">
    <location>
        <begin position="207"/>
        <end position="260"/>
    </location>
</feature>
<evidence type="ECO:0000256" key="10">
    <source>
        <dbReference type="ARBA" id="ARBA00022840"/>
    </source>
</evidence>
<evidence type="ECO:0000256" key="21">
    <source>
        <dbReference type="SAM" id="Phobius"/>
    </source>
</evidence>
<evidence type="ECO:0000256" key="20">
    <source>
        <dbReference type="SAM" id="Coils"/>
    </source>
</evidence>
<evidence type="ECO:0000256" key="15">
    <source>
        <dbReference type="ARBA" id="ARBA00064003"/>
    </source>
</evidence>
<dbReference type="SUPFAM" id="SSF52172">
    <property type="entry name" value="CheY-like"/>
    <property type="match status" value="2"/>
</dbReference>
<dbReference type="GO" id="GO:0000155">
    <property type="term" value="F:phosphorelay sensor kinase activity"/>
    <property type="evidence" value="ECO:0007669"/>
    <property type="project" value="InterPro"/>
</dbReference>
<feature type="domain" description="PAS" evidence="24">
    <location>
        <begin position="613"/>
        <end position="643"/>
    </location>
</feature>
<comment type="subunit">
    <text evidence="15">At low DSF concentrations, interacts with RpfF.</text>
</comment>
<evidence type="ECO:0000259" key="23">
    <source>
        <dbReference type="PROSITE" id="PS50110"/>
    </source>
</evidence>
<evidence type="ECO:0000256" key="19">
    <source>
        <dbReference type="PROSITE-ProRule" id="PRU00169"/>
    </source>
</evidence>
<dbReference type="SUPFAM" id="SSF55785">
    <property type="entry name" value="PYP-like sensor domain (PAS domain)"/>
    <property type="match status" value="2"/>
</dbReference>
<dbReference type="InterPro" id="IPR001789">
    <property type="entry name" value="Sig_transdc_resp-reg_receiver"/>
</dbReference>
<dbReference type="Gene3D" id="1.10.287.130">
    <property type="match status" value="1"/>
</dbReference>
<evidence type="ECO:0000256" key="6">
    <source>
        <dbReference type="ARBA" id="ARBA00022679"/>
    </source>
</evidence>
<evidence type="ECO:0000256" key="14">
    <source>
        <dbReference type="ARBA" id="ARBA00058004"/>
    </source>
</evidence>
<feature type="modified residue" description="4-aspartylphosphate" evidence="19">
    <location>
        <position position="1173"/>
    </location>
</feature>
<dbReference type="InterPro" id="IPR000014">
    <property type="entry name" value="PAS"/>
</dbReference>
<dbReference type="InterPro" id="IPR036097">
    <property type="entry name" value="HisK_dim/P_sf"/>
</dbReference>
<comment type="subcellular location">
    <subcellularLocation>
        <location evidence="2">Cell membrane</location>
        <topology evidence="2">Multi-pass membrane protein</topology>
    </subcellularLocation>
</comment>
<dbReference type="PROSITE" id="PS50110">
    <property type="entry name" value="RESPONSE_REGULATORY"/>
    <property type="match status" value="2"/>
</dbReference>
<comment type="catalytic activity">
    <reaction evidence="1">
        <text>ATP + protein L-histidine = ADP + protein N-phospho-L-histidine.</text>
        <dbReference type="EC" id="2.7.13.3"/>
    </reaction>
</comment>
<dbReference type="InterPro" id="IPR005467">
    <property type="entry name" value="His_kinase_dom"/>
</dbReference>
<accession>A0A4Y4CWU7</accession>
<dbReference type="OrthoDB" id="8552871at2"/>
<reference evidence="28 29" key="1">
    <citation type="submission" date="2019-06" db="EMBL/GenBank/DDBJ databases">
        <title>Whole genome shotgun sequence of Zoogloea ramigera NBRC 15342.</title>
        <authorList>
            <person name="Hosoyama A."/>
            <person name="Uohara A."/>
            <person name="Ohji S."/>
            <person name="Ichikawa N."/>
        </authorList>
    </citation>
    <scope>NUCLEOTIDE SEQUENCE [LARGE SCALE GENOMIC DNA]</scope>
    <source>
        <strain evidence="28 29">NBRC 15342</strain>
    </source>
</reference>
<evidence type="ECO:0000256" key="13">
    <source>
        <dbReference type="ARBA" id="ARBA00023136"/>
    </source>
</evidence>
<comment type="function">
    <text evidence="14">Member of the two-component regulatory system BvgS/BvgA. Phosphorylates BvgA via a four-step phosphorelay in response to environmental signals.</text>
</comment>
<evidence type="ECO:0000256" key="8">
    <source>
        <dbReference type="ARBA" id="ARBA00022741"/>
    </source>
</evidence>
<dbReference type="PROSITE" id="PS50885">
    <property type="entry name" value="HAMP"/>
    <property type="match status" value="1"/>
</dbReference>
<dbReference type="PANTHER" id="PTHR45339">
    <property type="entry name" value="HYBRID SIGNAL TRANSDUCTION HISTIDINE KINASE J"/>
    <property type="match status" value="1"/>
</dbReference>
<evidence type="ECO:0000256" key="4">
    <source>
        <dbReference type="ARBA" id="ARBA00022475"/>
    </source>
</evidence>
<dbReference type="FunFam" id="1.10.287.130:FF:000002">
    <property type="entry name" value="Two-component osmosensing histidine kinase"/>
    <property type="match status" value="1"/>
</dbReference>
<dbReference type="Pfam" id="PF13185">
    <property type="entry name" value="GAF_2"/>
    <property type="match status" value="1"/>
</dbReference>
<evidence type="ECO:0000256" key="5">
    <source>
        <dbReference type="ARBA" id="ARBA00022553"/>
    </source>
</evidence>
<dbReference type="Gene3D" id="3.30.565.10">
    <property type="entry name" value="Histidine kinase-like ATPase, C-terminal domain"/>
    <property type="match status" value="1"/>
</dbReference>
<dbReference type="PROSITE" id="PS50112">
    <property type="entry name" value="PAS"/>
    <property type="match status" value="2"/>
</dbReference>
<feature type="domain" description="HPt" evidence="27">
    <location>
        <begin position="1284"/>
        <end position="1382"/>
    </location>
</feature>
<feature type="modified residue" description="Phosphohistidine" evidence="18">
    <location>
        <position position="1323"/>
    </location>
</feature>
<dbReference type="GO" id="GO:0005886">
    <property type="term" value="C:plasma membrane"/>
    <property type="evidence" value="ECO:0007669"/>
    <property type="project" value="UniProtKB-SubCell"/>
</dbReference>
<dbReference type="SUPFAM" id="SSF47226">
    <property type="entry name" value="Histidine-containing phosphotransfer domain, HPT domain"/>
    <property type="match status" value="1"/>
</dbReference>
<dbReference type="Pfam" id="PF00989">
    <property type="entry name" value="PAS"/>
    <property type="match status" value="1"/>
</dbReference>
<feature type="domain" description="PAS" evidence="24">
    <location>
        <begin position="459"/>
        <end position="528"/>
    </location>
</feature>
<keyword evidence="11 21" id="KW-1133">Transmembrane helix</keyword>
<dbReference type="Gene3D" id="3.30.450.20">
    <property type="entry name" value="PAS domain"/>
    <property type="match status" value="2"/>
</dbReference>
<evidence type="ECO:0000313" key="28">
    <source>
        <dbReference type="EMBL" id="GEC95507.1"/>
    </source>
</evidence>
<dbReference type="Gene3D" id="3.30.450.40">
    <property type="match status" value="1"/>
</dbReference>
<dbReference type="GO" id="GO:0005524">
    <property type="term" value="F:ATP binding"/>
    <property type="evidence" value="ECO:0007669"/>
    <property type="project" value="UniProtKB-KW"/>
</dbReference>
<evidence type="ECO:0000259" key="22">
    <source>
        <dbReference type="PROSITE" id="PS50109"/>
    </source>
</evidence>
<keyword evidence="5 19" id="KW-0597">Phosphoprotein</keyword>
<evidence type="ECO:0000259" key="26">
    <source>
        <dbReference type="PROSITE" id="PS50885"/>
    </source>
</evidence>
<dbReference type="InterPro" id="IPR029016">
    <property type="entry name" value="GAF-like_dom_sf"/>
</dbReference>
<dbReference type="InterPro" id="IPR004358">
    <property type="entry name" value="Sig_transdc_His_kin-like_C"/>
</dbReference>
<dbReference type="InterPro" id="IPR003661">
    <property type="entry name" value="HisK_dim/P_dom"/>
</dbReference>
<dbReference type="PROSITE" id="PS50113">
    <property type="entry name" value="PAC"/>
    <property type="match status" value="1"/>
</dbReference>
<keyword evidence="4" id="KW-1003">Cell membrane</keyword>
<dbReference type="PANTHER" id="PTHR45339:SF1">
    <property type="entry name" value="HYBRID SIGNAL TRANSDUCTION HISTIDINE KINASE J"/>
    <property type="match status" value="1"/>
</dbReference>
<dbReference type="Gene3D" id="6.10.340.10">
    <property type="match status" value="1"/>
</dbReference>
<evidence type="ECO:0000313" key="29">
    <source>
        <dbReference type="Proteomes" id="UP000318422"/>
    </source>
</evidence>
<dbReference type="Gene3D" id="3.40.50.2300">
    <property type="match status" value="2"/>
</dbReference>
<dbReference type="PROSITE" id="PS50109">
    <property type="entry name" value="HIS_KIN"/>
    <property type="match status" value="1"/>
</dbReference>
<dbReference type="CDD" id="cd17546">
    <property type="entry name" value="REC_hyHK_CKI1_RcsC-like"/>
    <property type="match status" value="2"/>
</dbReference>
<dbReference type="InterPro" id="IPR036641">
    <property type="entry name" value="HPT_dom_sf"/>
</dbReference>
<dbReference type="InterPro" id="IPR003018">
    <property type="entry name" value="GAF"/>
</dbReference>
<dbReference type="Pfam" id="PF00672">
    <property type="entry name" value="HAMP"/>
    <property type="match status" value="1"/>
</dbReference>
<keyword evidence="29" id="KW-1185">Reference proteome</keyword>
<dbReference type="CDD" id="cd00130">
    <property type="entry name" value="PAS"/>
    <property type="match status" value="2"/>
</dbReference>
<dbReference type="PROSITE" id="PS50894">
    <property type="entry name" value="HPT"/>
    <property type="match status" value="1"/>
</dbReference>
<feature type="domain" description="Response regulatory" evidence="23">
    <location>
        <begin position="972"/>
        <end position="1095"/>
    </location>
</feature>
<dbReference type="Pfam" id="PF00512">
    <property type="entry name" value="HisKA"/>
    <property type="match status" value="1"/>
</dbReference>
<evidence type="ECO:0000256" key="7">
    <source>
        <dbReference type="ARBA" id="ARBA00022692"/>
    </source>
</evidence>
<sequence>MSILRVHRWLIALSALVSALTLGSYALSLHYFDARLQAQNYRAQISQGLEHIQRSLYKTNSALHLYATTGDIAQRSQFQTELTMGLEREAAFELLRGAPLNQHERLSLQRLQERYNSYLALSARIVDAAQRGQLAKATEMVSGLEFRSLVATQFDAALELRAALLQRLEDDINLISREASLASSAALGLLIANLLLFWAVSLIFVRRKLILPLIRLTASTEQMSAGKLGAEIAHLDNKTEIGDLARALDRYRSTSTEAARQRWVRSGLADIGASLQRADTLADFAQRLFTPLMPMFGGGAAALYLCDTDACTFCGGWGVQEQALGERRFVLGEGLLGQAARDAQPRVIHDLPAGYLLLASGLGEKEPGVLVLVPLKDADLVVGVLELALFSAPDDTQWALVQELSEAVTPRLMVLQRTLHTQDLLAETQRQAHTLQLQTDKLAQQTADLATQQWQIQTTEAWYRNIIESAPVGILVVNEEGHVTLCNTTVERLLGYARSELEGQPIETLLPLDRRESHVALRDGFIRGTSHVNEGILVREVVGRHKAGHVIPLELILDRLPALEGHGRSVFAAILDISERKAAAEALNKANREQTAIFESARTGIVLFKRRTIVHANPAFLKLFGYRADELLGQNARVLHIDDAHYQAIGAEAYPVIERGETYQGDIELQRKDGSTFQCHLIGSAVDPDDPDEGVVWLMEDVSYERQATEAIKRARHEAEEATRMKSEFLANMSHEIRTPMNAIIGMTHLALQTDLDRQQRNYLEKVERAGQNLLGIINDILDFSKIEAGKLVMESIDFRLEDVMDNLANLITLKTEEKGLELLFDVKADLPTALVGDPLRLGQVLINLGNNAAKFTEKGEVVIGVEVVSQDEHGAELHFWVKDTGIGMSRDQTTQLFEAFNQADASTTRRYGGTGLGLAISKNLVEMMGGQLWVESDLGRGSTFHFRARFGVQKNPYPYRMFYADELRGVRVLVVDDNASAREILASMTRSFGLDTDVVSTGAEALEKIGAAAQAKQPYSLLLLDWKMPGMDGVETVRRVEAEYPFAIPAMVMVTAYGRDGVLTQIEKSGVHVKNVLNKPTSPSTLLEAIGRALDKGIMADTHVTRRIDNCEAAVARLRGARVLLVEDNDMNQELAVELLNRAGLLVVVANNGQEALDILARDRDFDGVLMDCQMPVMDGYSATREIRASPLLRHLPVLAMTANAMASDQQKVLDAGMNDHIAKPLDVGVMFATMARWIQPAASRAPASPAPQDAPAMASAASVPPTLPGVDTAAGLALAQGDPRLYRKMLLRFRAGQADFARRFAEAGQAADPSGQERCAHTLKSTAGTIGARSLQDAASRLELACHQGAPGDALQARLDEVLAQLEPVIDGLGGLGEASPVQATAAEGEPPDTPALTLVIEQLDALLADSDGAAVGFWEAHAGHFDAVCPTHARAVTAALADFDFDLARDALRACGDALGSPSS</sequence>
<dbReference type="InterPro" id="IPR000700">
    <property type="entry name" value="PAS-assoc_C"/>
</dbReference>
<evidence type="ECO:0000259" key="25">
    <source>
        <dbReference type="PROSITE" id="PS50113"/>
    </source>
</evidence>
<dbReference type="Pfam" id="PF01627">
    <property type="entry name" value="Hpt"/>
    <property type="match status" value="1"/>
</dbReference>
<name>A0A4Y4CWU7_ZOORA</name>
<keyword evidence="10" id="KW-0067">ATP-binding</keyword>
<dbReference type="Proteomes" id="UP000318422">
    <property type="component" value="Unassembled WGS sequence"/>
</dbReference>
<organism evidence="28 29">
    <name type="scientific">Zoogloea ramigera</name>
    <dbReference type="NCBI Taxonomy" id="350"/>
    <lineage>
        <taxon>Bacteria</taxon>
        <taxon>Pseudomonadati</taxon>
        <taxon>Pseudomonadota</taxon>
        <taxon>Betaproteobacteria</taxon>
        <taxon>Rhodocyclales</taxon>
        <taxon>Zoogloeaceae</taxon>
        <taxon>Zoogloea</taxon>
    </lineage>
</organism>
<dbReference type="CDD" id="cd16922">
    <property type="entry name" value="HATPase_EvgS-ArcB-TorS-like"/>
    <property type="match status" value="1"/>
</dbReference>
<dbReference type="SUPFAM" id="SSF47384">
    <property type="entry name" value="Homodimeric domain of signal transducing histidine kinase"/>
    <property type="match status" value="1"/>
</dbReference>
<dbReference type="CDD" id="cd00088">
    <property type="entry name" value="HPT"/>
    <property type="match status" value="1"/>
</dbReference>
<evidence type="ECO:0000256" key="18">
    <source>
        <dbReference type="PROSITE-ProRule" id="PRU00110"/>
    </source>
</evidence>
<feature type="domain" description="PAC" evidence="25">
    <location>
        <begin position="663"/>
        <end position="714"/>
    </location>
</feature>
<comment type="caution">
    <text evidence="28">The sequence shown here is derived from an EMBL/GenBank/DDBJ whole genome shotgun (WGS) entry which is preliminary data.</text>
</comment>
<dbReference type="FunFam" id="3.30.565.10:FF:000010">
    <property type="entry name" value="Sensor histidine kinase RcsC"/>
    <property type="match status" value="1"/>
</dbReference>
<dbReference type="SMART" id="SM00388">
    <property type="entry name" value="HisKA"/>
    <property type="match status" value="1"/>
</dbReference>
<dbReference type="InterPro" id="IPR035965">
    <property type="entry name" value="PAS-like_dom_sf"/>
</dbReference>
<dbReference type="InterPro" id="IPR003594">
    <property type="entry name" value="HATPase_dom"/>
</dbReference>
<dbReference type="SUPFAM" id="SSF55781">
    <property type="entry name" value="GAF domain-like"/>
    <property type="match status" value="1"/>
</dbReference>
<keyword evidence="6" id="KW-0808">Transferase</keyword>
<feature type="domain" description="Histidine kinase" evidence="22">
    <location>
        <begin position="732"/>
        <end position="953"/>
    </location>
</feature>
<evidence type="ECO:0000259" key="27">
    <source>
        <dbReference type="PROSITE" id="PS50894"/>
    </source>
</evidence>
<keyword evidence="12" id="KW-0902">Two-component regulatory system</keyword>
<keyword evidence="20" id="KW-0175">Coiled coil</keyword>
<evidence type="ECO:0000256" key="1">
    <source>
        <dbReference type="ARBA" id="ARBA00000085"/>
    </source>
</evidence>
<feature type="transmembrane region" description="Helical" evidence="21">
    <location>
        <begin position="185"/>
        <end position="205"/>
    </location>
</feature>
<evidence type="ECO:0000256" key="17">
    <source>
        <dbReference type="ARBA" id="ARBA00070152"/>
    </source>
</evidence>
<feature type="modified residue" description="4-aspartylphosphate" evidence="19">
    <location>
        <position position="1026"/>
    </location>
</feature>
<dbReference type="Pfam" id="PF02518">
    <property type="entry name" value="HATPase_c"/>
    <property type="match status" value="1"/>
</dbReference>
<dbReference type="EC" id="2.7.13.3" evidence="3"/>
<dbReference type="SMART" id="SM00448">
    <property type="entry name" value="REC"/>
    <property type="match status" value="2"/>
</dbReference>
<dbReference type="InterPro" id="IPR008207">
    <property type="entry name" value="Sig_transdc_His_kin_Hpt_dom"/>
</dbReference>
<dbReference type="InterPro" id="IPR011006">
    <property type="entry name" value="CheY-like_superfamily"/>
</dbReference>
<evidence type="ECO:0000256" key="2">
    <source>
        <dbReference type="ARBA" id="ARBA00004651"/>
    </source>
</evidence>